<reference evidence="3" key="1">
    <citation type="submission" date="2021-01" db="EMBL/GenBank/DDBJ databases">
        <authorList>
            <consortium name="Aspergillus puulaauensis MK2 genome sequencing consortium"/>
            <person name="Kazuki M."/>
            <person name="Futagami T."/>
        </authorList>
    </citation>
    <scope>NUCLEOTIDE SEQUENCE</scope>
    <source>
        <strain evidence="3">MK2</strain>
    </source>
</reference>
<dbReference type="EMBL" id="AP024443">
    <property type="protein sequence ID" value="BCS17284.1"/>
    <property type="molecule type" value="Genomic_DNA"/>
</dbReference>
<dbReference type="Pfam" id="PF00561">
    <property type="entry name" value="Abhydrolase_1"/>
    <property type="match status" value="1"/>
</dbReference>
<dbReference type="PRINTS" id="PR00412">
    <property type="entry name" value="EPOXHYDRLASE"/>
</dbReference>
<evidence type="ECO:0000256" key="1">
    <source>
        <dbReference type="ARBA" id="ARBA00022801"/>
    </source>
</evidence>
<dbReference type="PANTHER" id="PTHR42977:SF3">
    <property type="entry name" value="AB HYDROLASE-1 DOMAIN-CONTAINING PROTEIN"/>
    <property type="match status" value="1"/>
</dbReference>
<dbReference type="AlphaFoldDB" id="A0A7R7X9Q0"/>
<gene>
    <name evidence="3" type="ORF">APUU_10112S</name>
</gene>
<dbReference type="OrthoDB" id="6431331at2759"/>
<dbReference type="InterPro" id="IPR051340">
    <property type="entry name" value="Haloalkane_dehalogenase"/>
</dbReference>
<keyword evidence="4" id="KW-1185">Reference proteome</keyword>
<dbReference type="PANTHER" id="PTHR42977">
    <property type="entry name" value="HYDROLASE-RELATED"/>
    <property type="match status" value="1"/>
</dbReference>
<organism evidence="3 4">
    <name type="scientific">Aspergillus puulaauensis</name>
    <dbReference type="NCBI Taxonomy" id="1220207"/>
    <lineage>
        <taxon>Eukaryota</taxon>
        <taxon>Fungi</taxon>
        <taxon>Dikarya</taxon>
        <taxon>Ascomycota</taxon>
        <taxon>Pezizomycotina</taxon>
        <taxon>Eurotiomycetes</taxon>
        <taxon>Eurotiomycetidae</taxon>
        <taxon>Eurotiales</taxon>
        <taxon>Aspergillaceae</taxon>
        <taxon>Aspergillus</taxon>
    </lineage>
</organism>
<dbReference type="GO" id="GO:0004301">
    <property type="term" value="F:epoxide hydrolase activity"/>
    <property type="evidence" value="ECO:0007669"/>
    <property type="project" value="TreeGrafter"/>
</dbReference>
<dbReference type="InterPro" id="IPR000639">
    <property type="entry name" value="Epox_hydrolase-like"/>
</dbReference>
<keyword evidence="1" id="KW-0378">Hydrolase</keyword>
<name>A0A7R7X9Q0_9EURO</name>
<evidence type="ECO:0000313" key="4">
    <source>
        <dbReference type="Proteomes" id="UP000654913"/>
    </source>
</evidence>
<feature type="domain" description="AB hydrolase-1" evidence="2">
    <location>
        <begin position="67"/>
        <end position="310"/>
    </location>
</feature>
<reference evidence="3" key="2">
    <citation type="submission" date="2021-02" db="EMBL/GenBank/DDBJ databases">
        <title>Aspergillus puulaauensis MK2 genome sequence.</title>
        <authorList>
            <person name="Futagami T."/>
            <person name="Mori K."/>
            <person name="Kadooka C."/>
            <person name="Tanaka T."/>
        </authorList>
    </citation>
    <scope>NUCLEOTIDE SEQUENCE</scope>
    <source>
        <strain evidence="3">MK2</strain>
    </source>
</reference>
<dbReference type="Gene3D" id="3.40.50.1820">
    <property type="entry name" value="alpha/beta hydrolase"/>
    <property type="match status" value="1"/>
</dbReference>
<sequence length="327" mass="37041">MLSVYIAAVSDRHYTIVRYTSTSTQTYLTYYKDSTTSQMSRVQLLNQDLPTTKAKVFYRQAGPESAPVILLLHGFPSSSHQYRNLIPILAKKYRVLAPDLPGFGFTTIPEGFKYTFDNLAAVVSEFLDKLSVTRFSVYIFDYGAPTGLRLALQRPDAVQAIISQNGNAYDEGLGAFWDPIRELWKNNNDPKIRAKLVPALLSFEATKWQYEEGTQSSRVIAPESYHLDYALLQRPGNADAQIDLFWDYRNNLPLYPKFQEYFRQSNVPVLAVWGKNDQIFVAPGAEAFKRDLPKAEVRLLDAGHFAVETETEEIGSLILDFLGRNGI</sequence>
<dbReference type="Proteomes" id="UP000654913">
    <property type="component" value="Chromosome 1"/>
</dbReference>
<evidence type="ECO:0000259" key="2">
    <source>
        <dbReference type="Pfam" id="PF00561"/>
    </source>
</evidence>
<dbReference type="PRINTS" id="PR00111">
    <property type="entry name" value="ABHYDROLASE"/>
</dbReference>
<dbReference type="InterPro" id="IPR029058">
    <property type="entry name" value="AB_hydrolase_fold"/>
</dbReference>
<dbReference type="GeneID" id="64967289"/>
<accession>A0A7R7X9Q0</accession>
<dbReference type="KEGG" id="apuu:APUU_10112S"/>
<dbReference type="InterPro" id="IPR000073">
    <property type="entry name" value="AB_hydrolase_1"/>
</dbReference>
<protein>
    <recommendedName>
        <fullName evidence="2">AB hydrolase-1 domain-containing protein</fullName>
    </recommendedName>
</protein>
<dbReference type="SUPFAM" id="SSF53474">
    <property type="entry name" value="alpha/beta-Hydrolases"/>
    <property type="match status" value="1"/>
</dbReference>
<evidence type="ECO:0000313" key="3">
    <source>
        <dbReference type="EMBL" id="BCS17284.1"/>
    </source>
</evidence>
<proteinExistence type="predicted"/>
<dbReference type="RefSeq" id="XP_041549478.1">
    <property type="nucleotide sequence ID" value="XM_041694768.1"/>
</dbReference>